<dbReference type="InterPro" id="IPR036271">
    <property type="entry name" value="Tet_transcr_reg_TetR-rel_C_sf"/>
</dbReference>
<keyword evidence="1" id="KW-0678">Repressor</keyword>
<evidence type="ECO:0000313" key="7">
    <source>
        <dbReference type="EMBL" id="MFC6236694.1"/>
    </source>
</evidence>
<feature type="domain" description="HTH tetR-type" evidence="6">
    <location>
        <begin position="13"/>
        <end position="73"/>
    </location>
</feature>
<evidence type="ECO:0000256" key="1">
    <source>
        <dbReference type="ARBA" id="ARBA00022491"/>
    </source>
</evidence>
<protein>
    <submittedName>
        <fullName evidence="7">TetR/AcrR family transcriptional regulator</fullName>
    </submittedName>
</protein>
<comment type="caution">
    <text evidence="7">The sequence shown here is derived from an EMBL/GenBank/DDBJ whole genome shotgun (WGS) entry which is preliminary data.</text>
</comment>
<proteinExistence type="predicted"/>
<dbReference type="PRINTS" id="PR00455">
    <property type="entry name" value="HTHTETR"/>
</dbReference>
<sequence>MSTTDELGAKDPAERRRRILAAAVEVLGERGFAGTRVADIATVAGTSPALIVYHFGSLDGVLAEAVRSVEDDFFDDYERLVPPGADAVERLRLTGVIGADTGPAVGNWVLWMEIWVRALRDDRTREMRQAMDARWRAHIRGVIEDGVAEGSFTCHDPEASAVRLVAVLDGLAVQVSLGDPSVTEDRMVGLWLDAAAEEVHLPRERLDA</sequence>
<dbReference type="PANTHER" id="PTHR30055">
    <property type="entry name" value="HTH-TYPE TRANSCRIPTIONAL REGULATOR RUTR"/>
    <property type="match status" value="1"/>
</dbReference>
<dbReference type="PANTHER" id="PTHR30055:SF200">
    <property type="entry name" value="HTH-TYPE TRANSCRIPTIONAL REPRESSOR BDCR"/>
    <property type="match status" value="1"/>
</dbReference>
<gene>
    <name evidence="7" type="ORF">ACFQGU_02300</name>
</gene>
<dbReference type="SUPFAM" id="SSF46689">
    <property type="entry name" value="Homeodomain-like"/>
    <property type="match status" value="1"/>
</dbReference>
<dbReference type="Pfam" id="PF13977">
    <property type="entry name" value="TetR_C_6"/>
    <property type="match status" value="1"/>
</dbReference>
<evidence type="ECO:0000259" key="6">
    <source>
        <dbReference type="PROSITE" id="PS50977"/>
    </source>
</evidence>
<name>A0ABW1SXA9_9ACTN</name>
<evidence type="ECO:0000313" key="8">
    <source>
        <dbReference type="Proteomes" id="UP001596138"/>
    </source>
</evidence>
<keyword evidence="2" id="KW-0805">Transcription regulation</keyword>
<dbReference type="Gene3D" id="1.10.357.10">
    <property type="entry name" value="Tetracycline Repressor, domain 2"/>
    <property type="match status" value="1"/>
</dbReference>
<accession>A0ABW1SXA9</accession>
<dbReference type="EMBL" id="JBHSTI010000002">
    <property type="protein sequence ID" value="MFC6236694.1"/>
    <property type="molecule type" value="Genomic_DNA"/>
</dbReference>
<dbReference type="SUPFAM" id="SSF48498">
    <property type="entry name" value="Tetracyclin repressor-like, C-terminal domain"/>
    <property type="match status" value="1"/>
</dbReference>
<dbReference type="InterPro" id="IPR039538">
    <property type="entry name" value="BetI_C"/>
</dbReference>
<evidence type="ECO:0000256" key="5">
    <source>
        <dbReference type="PROSITE-ProRule" id="PRU00335"/>
    </source>
</evidence>
<keyword evidence="4" id="KW-0804">Transcription</keyword>
<dbReference type="InterPro" id="IPR050109">
    <property type="entry name" value="HTH-type_TetR-like_transc_reg"/>
</dbReference>
<dbReference type="Pfam" id="PF00440">
    <property type="entry name" value="TetR_N"/>
    <property type="match status" value="1"/>
</dbReference>
<dbReference type="RefSeq" id="WP_386763731.1">
    <property type="nucleotide sequence ID" value="NZ_JBHSTI010000002.1"/>
</dbReference>
<organism evidence="7 8">
    <name type="scientific">Longivirga aurantiaca</name>
    <dbReference type="NCBI Taxonomy" id="1837743"/>
    <lineage>
        <taxon>Bacteria</taxon>
        <taxon>Bacillati</taxon>
        <taxon>Actinomycetota</taxon>
        <taxon>Actinomycetes</taxon>
        <taxon>Sporichthyales</taxon>
        <taxon>Sporichthyaceae</taxon>
        <taxon>Longivirga</taxon>
    </lineage>
</organism>
<dbReference type="InterPro" id="IPR009057">
    <property type="entry name" value="Homeodomain-like_sf"/>
</dbReference>
<reference evidence="8" key="1">
    <citation type="journal article" date="2019" name="Int. J. Syst. Evol. Microbiol.">
        <title>The Global Catalogue of Microorganisms (GCM) 10K type strain sequencing project: providing services to taxonomists for standard genome sequencing and annotation.</title>
        <authorList>
            <consortium name="The Broad Institute Genomics Platform"/>
            <consortium name="The Broad Institute Genome Sequencing Center for Infectious Disease"/>
            <person name="Wu L."/>
            <person name="Ma J."/>
        </authorList>
    </citation>
    <scope>NUCLEOTIDE SEQUENCE [LARGE SCALE GENOMIC DNA]</scope>
    <source>
        <strain evidence="8">CGMCC 4.7317</strain>
    </source>
</reference>
<feature type="DNA-binding region" description="H-T-H motif" evidence="5">
    <location>
        <begin position="36"/>
        <end position="55"/>
    </location>
</feature>
<dbReference type="PROSITE" id="PS50977">
    <property type="entry name" value="HTH_TETR_2"/>
    <property type="match status" value="1"/>
</dbReference>
<keyword evidence="8" id="KW-1185">Reference proteome</keyword>
<keyword evidence="3 5" id="KW-0238">DNA-binding</keyword>
<dbReference type="Proteomes" id="UP001596138">
    <property type="component" value="Unassembled WGS sequence"/>
</dbReference>
<evidence type="ECO:0000256" key="4">
    <source>
        <dbReference type="ARBA" id="ARBA00023163"/>
    </source>
</evidence>
<evidence type="ECO:0000256" key="3">
    <source>
        <dbReference type="ARBA" id="ARBA00023125"/>
    </source>
</evidence>
<dbReference type="InterPro" id="IPR001647">
    <property type="entry name" value="HTH_TetR"/>
</dbReference>
<evidence type="ECO:0000256" key="2">
    <source>
        <dbReference type="ARBA" id="ARBA00023015"/>
    </source>
</evidence>